<proteinExistence type="predicted"/>
<organism evidence="1 2">
    <name type="scientific">Gigaspora margarita</name>
    <dbReference type="NCBI Taxonomy" id="4874"/>
    <lineage>
        <taxon>Eukaryota</taxon>
        <taxon>Fungi</taxon>
        <taxon>Fungi incertae sedis</taxon>
        <taxon>Mucoromycota</taxon>
        <taxon>Glomeromycotina</taxon>
        <taxon>Glomeromycetes</taxon>
        <taxon>Diversisporales</taxon>
        <taxon>Gigasporaceae</taxon>
        <taxon>Gigaspora</taxon>
    </lineage>
</organism>
<protein>
    <submittedName>
        <fullName evidence="1">610_t:CDS:1</fullName>
    </submittedName>
</protein>
<comment type="caution">
    <text evidence="1">The sequence shown here is derived from an EMBL/GenBank/DDBJ whole genome shotgun (WGS) entry which is preliminary data.</text>
</comment>
<gene>
    <name evidence="1" type="ORF">GMARGA_LOCUS26197</name>
</gene>
<dbReference type="Proteomes" id="UP000789901">
    <property type="component" value="Unassembled WGS sequence"/>
</dbReference>
<evidence type="ECO:0000313" key="1">
    <source>
        <dbReference type="EMBL" id="CAG8815074.1"/>
    </source>
</evidence>
<accession>A0ABN7W3K0</accession>
<reference evidence="1 2" key="1">
    <citation type="submission" date="2021-06" db="EMBL/GenBank/DDBJ databases">
        <authorList>
            <person name="Kallberg Y."/>
            <person name="Tangrot J."/>
            <person name="Rosling A."/>
        </authorList>
    </citation>
    <scope>NUCLEOTIDE SEQUENCE [LARGE SCALE GENOMIC DNA]</scope>
    <source>
        <strain evidence="1 2">120-4 pot B 10/14</strain>
    </source>
</reference>
<evidence type="ECO:0000313" key="2">
    <source>
        <dbReference type="Proteomes" id="UP000789901"/>
    </source>
</evidence>
<name>A0ABN7W3K0_GIGMA</name>
<sequence>MSVIFNSYLKQVGGQSNKTDEYVKEIEDIMNKNFDKVDRMIDDEHQNDKAIVLMEALLKVVIKMDTMMEGLLETLKRWKKLDDVDET</sequence>
<keyword evidence="2" id="KW-1185">Reference proteome</keyword>
<dbReference type="EMBL" id="CAJVQB010030102">
    <property type="protein sequence ID" value="CAG8815074.1"/>
    <property type="molecule type" value="Genomic_DNA"/>
</dbReference>